<organism evidence="1">
    <name type="scientific">Zea mays</name>
    <name type="common">Maize</name>
    <dbReference type="NCBI Taxonomy" id="4577"/>
    <lineage>
        <taxon>Eukaryota</taxon>
        <taxon>Viridiplantae</taxon>
        <taxon>Streptophyta</taxon>
        <taxon>Embryophyta</taxon>
        <taxon>Tracheophyta</taxon>
        <taxon>Spermatophyta</taxon>
        <taxon>Magnoliopsida</taxon>
        <taxon>Liliopsida</taxon>
        <taxon>Poales</taxon>
        <taxon>Poaceae</taxon>
        <taxon>PACMAD clade</taxon>
        <taxon>Panicoideae</taxon>
        <taxon>Andropogonodae</taxon>
        <taxon>Andropogoneae</taxon>
        <taxon>Tripsacinae</taxon>
        <taxon>Zea</taxon>
    </lineage>
</organism>
<name>C0PLI1_MAIZE</name>
<proteinExistence type="evidence at transcript level"/>
<dbReference type="HOGENOM" id="CLU_2030111_0_0_1"/>
<dbReference type="AlphaFoldDB" id="C0PLI1"/>
<reference evidence="1" key="1">
    <citation type="journal article" date="2009" name="PLoS Genet.">
        <title>Sequencing, mapping, and analysis of 27,455 maize full-length cDNAs.</title>
        <authorList>
            <person name="Soderlund C."/>
            <person name="Descour A."/>
            <person name="Kudrna D."/>
            <person name="Bomhoff M."/>
            <person name="Boyd L."/>
            <person name="Currie J."/>
            <person name="Angelova A."/>
            <person name="Collura K."/>
            <person name="Wissotski M."/>
            <person name="Ashley E."/>
            <person name="Morrow D."/>
            <person name="Fernandes J."/>
            <person name="Walbot V."/>
            <person name="Yu Y."/>
        </authorList>
    </citation>
    <scope>NUCLEOTIDE SEQUENCE</scope>
    <source>
        <strain evidence="1">B73</strain>
    </source>
</reference>
<protein>
    <submittedName>
        <fullName evidence="1">Uncharacterized protein</fullName>
    </submittedName>
</protein>
<dbReference type="EMBL" id="BT069150">
    <property type="protein sequence ID" value="ACN36047.1"/>
    <property type="molecule type" value="mRNA"/>
</dbReference>
<accession>C0PLI1</accession>
<sequence>MGCRRVWSCLCLCNQEFGIVQVPCVCSLTHPPSCCFPKIGIVARLHFIGDAACWICRDNRVLEVDWCVDWTGIHISREDCSDTIMWMDGWCSSALPLLSCPCLGPWRARIFRYFLFYTLFRF</sequence>
<evidence type="ECO:0000313" key="1">
    <source>
        <dbReference type="EMBL" id="ACN36047.1"/>
    </source>
</evidence>